<accession>A0A0E9WUM8</accession>
<proteinExistence type="predicted"/>
<protein>
    <submittedName>
        <fullName evidence="1">Uncharacterized protein</fullName>
    </submittedName>
</protein>
<reference evidence="1" key="2">
    <citation type="journal article" date="2015" name="Fish Shellfish Immunol.">
        <title>Early steps in the European eel (Anguilla anguilla)-Vibrio vulnificus interaction in the gills: Role of the RtxA13 toxin.</title>
        <authorList>
            <person name="Callol A."/>
            <person name="Pajuelo D."/>
            <person name="Ebbesson L."/>
            <person name="Teles M."/>
            <person name="MacKenzie S."/>
            <person name="Amaro C."/>
        </authorList>
    </citation>
    <scope>NUCLEOTIDE SEQUENCE</scope>
</reference>
<reference evidence="1" key="1">
    <citation type="submission" date="2014-11" db="EMBL/GenBank/DDBJ databases">
        <authorList>
            <person name="Amaro Gonzalez C."/>
        </authorList>
    </citation>
    <scope>NUCLEOTIDE SEQUENCE</scope>
</reference>
<dbReference type="AlphaFoldDB" id="A0A0E9WUM8"/>
<name>A0A0E9WUM8_ANGAN</name>
<evidence type="ECO:0000313" key="1">
    <source>
        <dbReference type="EMBL" id="JAH94107.1"/>
    </source>
</evidence>
<sequence>MESKTVLMECQRATKTSAPSTGMATPGATLGGASRKGFFHFFKRKRNDSVIFTRLQMRFPSLSSLVLKIELELCDAAHYCGRHLNPHWIFLM</sequence>
<dbReference type="EMBL" id="GBXM01014470">
    <property type="protein sequence ID" value="JAH94107.1"/>
    <property type="molecule type" value="Transcribed_RNA"/>
</dbReference>
<organism evidence="1">
    <name type="scientific">Anguilla anguilla</name>
    <name type="common">European freshwater eel</name>
    <name type="synonym">Muraena anguilla</name>
    <dbReference type="NCBI Taxonomy" id="7936"/>
    <lineage>
        <taxon>Eukaryota</taxon>
        <taxon>Metazoa</taxon>
        <taxon>Chordata</taxon>
        <taxon>Craniata</taxon>
        <taxon>Vertebrata</taxon>
        <taxon>Euteleostomi</taxon>
        <taxon>Actinopterygii</taxon>
        <taxon>Neopterygii</taxon>
        <taxon>Teleostei</taxon>
        <taxon>Anguilliformes</taxon>
        <taxon>Anguillidae</taxon>
        <taxon>Anguilla</taxon>
    </lineage>
</organism>